<dbReference type="PROSITE" id="PS50112">
    <property type="entry name" value="PAS"/>
    <property type="match status" value="2"/>
</dbReference>
<dbReference type="InterPro" id="IPR036097">
    <property type="entry name" value="HisK_dim/P_sf"/>
</dbReference>
<dbReference type="InterPro" id="IPR003594">
    <property type="entry name" value="HATPase_dom"/>
</dbReference>
<evidence type="ECO:0000313" key="11">
    <source>
        <dbReference type="EMBL" id="MFD2865522.1"/>
    </source>
</evidence>
<dbReference type="InterPro" id="IPR005467">
    <property type="entry name" value="His_kinase_dom"/>
</dbReference>
<evidence type="ECO:0000256" key="2">
    <source>
        <dbReference type="ARBA" id="ARBA00012438"/>
    </source>
</evidence>
<keyword evidence="11" id="KW-0067">ATP-binding</keyword>
<name>A0ABW5XQT7_9SPHI</name>
<evidence type="ECO:0000256" key="7">
    <source>
        <dbReference type="ARBA" id="ARBA00023136"/>
    </source>
</evidence>
<dbReference type="EMBL" id="JBHUON010000014">
    <property type="protein sequence ID" value="MFD2865522.1"/>
    <property type="molecule type" value="Genomic_DNA"/>
</dbReference>
<dbReference type="PRINTS" id="PR00344">
    <property type="entry name" value="BCTRLSENSOR"/>
</dbReference>
<keyword evidence="7" id="KW-0472">Membrane</keyword>
<dbReference type="InterPro" id="IPR004358">
    <property type="entry name" value="Sig_transdc_His_kin-like_C"/>
</dbReference>
<evidence type="ECO:0000259" key="8">
    <source>
        <dbReference type="PROSITE" id="PS50109"/>
    </source>
</evidence>
<dbReference type="PANTHER" id="PTHR45453:SF1">
    <property type="entry name" value="PHOSPHATE REGULON SENSOR PROTEIN PHOR"/>
    <property type="match status" value="1"/>
</dbReference>
<dbReference type="InterPro" id="IPR000014">
    <property type="entry name" value="PAS"/>
</dbReference>
<dbReference type="RefSeq" id="WP_377127983.1">
    <property type="nucleotide sequence ID" value="NZ_JBHUON010000014.1"/>
</dbReference>
<evidence type="ECO:0000256" key="1">
    <source>
        <dbReference type="ARBA" id="ARBA00000085"/>
    </source>
</evidence>
<dbReference type="InterPro" id="IPR050351">
    <property type="entry name" value="BphY/WalK/GraS-like"/>
</dbReference>
<dbReference type="Pfam" id="PF13426">
    <property type="entry name" value="PAS_9"/>
    <property type="match status" value="1"/>
</dbReference>
<dbReference type="SMART" id="SM00388">
    <property type="entry name" value="HisKA"/>
    <property type="match status" value="1"/>
</dbReference>
<dbReference type="InterPro" id="IPR003661">
    <property type="entry name" value="HisK_dim/P_dom"/>
</dbReference>
<dbReference type="Pfam" id="PF00512">
    <property type="entry name" value="HisKA"/>
    <property type="match status" value="1"/>
</dbReference>
<dbReference type="SMART" id="SM00091">
    <property type="entry name" value="PAS"/>
    <property type="match status" value="2"/>
</dbReference>
<evidence type="ECO:0000313" key="12">
    <source>
        <dbReference type="Proteomes" id="UP001597601"/>
    </source>
</evidence>
<evidence type="ECO:0000256" key="5">
    <source>
        <dbReference type="ARBA" id="ARBA00022777"/>
    </source>
</evidence>
<dbReference type="SUPFAM" id="SSF47384">
    <property type="entry name" value="Homodimeric domain of signal transducing histidine kinase"/>
    <property type="match status" value="1"/>
</dbReference>
<protein>
    <recommendedName>
        <fullName evidence="2">histidine kinase</fullName>
        <ecNumber evidence="2">2.7.13.3</ecNumber>
    </recommendedName>
</protein>
<keyword evidence="12" id="KW-1185">Reference proteome</keyword>
<comment type="caution">
    <text evidence="11">The sequence shown here is derived from an EMBL/GenBank/DDBJ whole genome shotgun (WGS) entry which is preliminary data.</text>
</comment>
<sequence length="501" mass="56519">MSYKRKYIESNNKFDIIFKLTSAASKILNADLTIIKVNEALINLLGFPAAEIEGTKILDYVCPEYKQGWHDLQEALWEKKLPYFKLEACLVKKDQSLVWVKVTTVLFHENDITYGFTVLDDFTTRKTLEDSEIALKLSLENAKKIKKELRHNERHLKQILETMAEGVCIVDKTGRLNYTNPMAQKILGQDETGMSARIYNDDKWLNLRLDGSPLPYEEHPMILMMASGKPVYDAEIAIQPLNGERFYISFNAAPIFDDNGIINEGVGTFMDVTNRRKLIQHKDEFISVASHELKTPVTSLKLALQLLSRMKDNPLPVKMPQLIDQATKSLDKLSVLIADLLNVSKVNDDQLQLNKTLFTLSKVVDDCCYHIRANGDYTIHKVGDLGLQVFADIDRIDQVITNFVNNAVKYAPASKQISVHITKQGNRAKVSVSDKGPGIPIEKLPHLFDRYYQADSSGNQLSGLGLGLYIAAEIIKKHGGEIGVESELGKGSDFWFTLPIW</sequence>
<feature type="domain" description="PAC" evidence="10">
    <location>
        <begin position="232"/>
        <end position="284"/>
    </location>
</feature>
<dbReference type="InterPro" id="IPR013655">
    <property type="entry name" value="PAS_fold_3"/>
</dbReference>
<dbReference type="Gene3D" id="3.30.450.20">
    <property type="entry name" value="PAS domain"/>
    <property type="match status" value="2"/>
</dbReference>
<dbReference type="InterPro" id="IPR035965">
    <property type="entry name" value="PAS-like_dom_sf"/>
</dbReference>
<reference evidence="12" key="1">
    <citation type="journal article" date="2019" name="Int. J. Syst. Evol. Microbiol.">
        <title>The Global Catalogue of Microorganisms (GCM) 10K type strain sequencing project: providing services to taxonomists for standard genome sequencing and annotation.</title>
        <authorList>
            <consortium name="The Broad Institute Genomics Platform"/>
            <consortium name="The Broad Institute Genome Sequencing Center for Infectious Disease"/>
            <person name="Wu L."/>
            <person name="Ma J."/>
        </authorList>
    </citation>
    <scope>NUCLEOTIDE SEQUENCE [LARGE SCALE GENOMIC DNA]</scope>
    <source>
        <strain evidence="12">KCTC 52232</strain>
    </source>
</reference>
<dbReference type="PANTHER" id="PTHR45453">
    <property type="entry name" value="PHOSPHATE REGULON SENSOR PROTEIN PHOR"/>
    <property type="match status" value="1"/>
</dbReference>
<dbReference type="PROSITE" id="PS50113">
    <property type="entry name" value="PAC"/>
    <property type="match status" value="1"/>
</dbReference>
<dbReference type="PROSITE" id="PS50109">
    <property type="entry name" value="HIS_KIN"/>
    <property type="match status" value="1"/>
</dbReference>
<dbReference type="SUPFAM" id="SSF55874">
    <property type="entry name" value="ATPase domain of HSP90 chaperone/DNA topoisomerase II/histidine kinase"/>
    <property type="match status" value="1"/>
</dbReference>
<dbReference type="CDD" id="cd00075">
    <property type="entry name" value="HATPase"/>
    <property type="match status" value="1"/>
</dbReference>
<proteinExistence type="predicted"/>
<dbReference type="EC" id="2.7.13.3" evidence="2"/>
<dbReference type="CDD" id="cd00130">
    <property type="entry name" value="PAS"/>
    <property type="match status" value="2"/>
</dbReference>
<dbReference type="SMART" id="SM00387">
    <property type="entry name" value="HATPase_c"/>
    <property type="match status" value="1"/>
</dbReference>
<dbReference type="Gene3D" id="3.30.565.10">
    <property type="entry name" value="Histidine kinase-like ATPase, C-terminal domain"/>
    <property type="match status" value="1"/>
</dbReference>
<comment type="catalytic activity">
    <reaction evidence="1">
        <text>ATP + protein L-histidine = ADP + protein N-phospho-L-histidine.</text>
        <dbReference type="EC" id="2.7.13.3"/>
    </reaction>
</comment>
<organism evidence="11 12">
    <name type="scientific">Mucilaginibacter antarcticus</name>
    <dbReference type="NCBI Taxonomy" id="1855725"/>
    <lineage>
        <taxon>Bacteria</taxon>
        <taxon>Pseudomonadati</taxon>
        <taxon>Bacteroidota</taxon>
        <taxon>Sphingobacteriia</taxon>
        <taxon>Sphingobacteriales</taxon>
        <taxon>Sphingobacteriaceae</taxon>
        <taxon>Mucilaginibacter</taxon>
    </lineage>
</organism>
<keyword evidence="3" id="KW-0597">Phosphoprotein</keyword>
<dbReference type="InterPro" id="IPR000700">
    <property type="entry name" value="PAS-assoc_C"/>
</dbReference>
<feature type="domain" description="PAS" evidence="9">
    <location>
        <begin position="152"/>
        <end position="188"/>
    </location>
</feature>
<accession>A0ABW5XQT7</accession>
<dbReference type="InterPro" id="IPR036890">
    <property type="entry name" value="HATPase_C_sf"/>
</dbReference>
<keyword evidence="11" id="KW-0547">Nucleotide-binding</keyword>
<evidence type="ECO:0000256" key="3">
    <source>
        <dbReference type="ARBA" id="ARBA00022553"/>
    </source>
</evidence>
<keyword evidence="6" id="KW-0902">Two-component regulatory system</keyword>
<keyword evidence="4" id="KW-0808">Transferase</keyword>
<evidence type="ECO:0000259" key="9">
    <source>
        <dbReference type="PROSITE" id="PS50112"/>
    </source>
</evidence>
<evidence type="ECO:0000259" key="10">
    <source>
        <dbReference type="PROSITE" id="PS50113"/>
    </source>
</evidence>
<evidence type="ECO:0000256" key="4">
    <source>
        <dbReference type="ARBA" id="ARBA00022679"/>
    </source>
</evidence>
<dbReference type="Gene3D" id="1.10.287.130">
    <property type="match status" value="1"/>
</dbReference>
<dbReference type="Pfam" id="PF02518">
    <property type="entry name" value="HATPase_c"/>
    <property type="match status" value="1"/>
</dbReference>
<dbReference type="NCBIfam" id="TIGR00229">
    <property type="entry name" value="sensory_box"/>
    <property type="match status" value="2"/>
</dbReference>
<dbReference type="Pfam" id="PF08447">
    <property type="entry name" value="PAS_3"/>
    <property type="match status" value="1"/>
</dbReference>
<dbReference type="CDD" id="cd00082">
    <property type="entry name" value="HisKA"/>
    <property type="match status" value="1"/>
</dbReference>
<dbReference type="GO" id="GO:0005524">
    <property type="term" value="F:ATP binding"/>
    <property type="evidence" value="ECO:0007669"/>
    <property type="project" value="UniProtKB-KW"/>
</dbReference>
<dbReference type="Proteomes" id="UP001597601">
    <property type="component" value="Unassembled WGS sequence"/>
</dbReference>
<evidence type="ECO:0000256" key="6">
    <source>
        <dbReference type="ARBA" id="ARBA00023012"/>
    </source>
</evidence>
<feature type="domain" description="Histidine kinase" evidence="8">
    <location>
        <begin position="288"/>
        <end position="501"/>
    </location>
</feature>
<gene>
    <name evidence="11" type="ORF">ACFSYC_12550</name>
</gene>
<dbReference type="SUPFAM" id="SSF55785">
    <property type="entry name" value="PYP-like sensor domain (PAS domain)"/>
    <property type="match status" value="2"/>
</dbReference>
<keyword evidence="5" id="KW-0418">Kinase</keyword>
<feature type="domain" description="PAS" evidence="9">
    <location>
        <begin position="10"/>
        <end position="64"/>
    </location>
</feature>